<keyword evidence="4" id="KW-1185">Reference proteome</keyword>
<gene>
    <name evidence="3" type="ORF">VOLCADRAFT_106937</name>
</gene>
<evidence type="ECO:0000256" key="1">
    <source>
        <dbReference type="ARBA" id="ARBA00008721"/>
    </source>
</evidence>
<evidence type="ECO:0000256" key="2">
    <source>
        <dbReference type="SAM" id="MobiDB-lite"/>
    </source>
</evidence>
<evidence type="ECO:0000313" key="4">
    <source>
        <dbReference type="Proteomes" id="UP000001058"/>
    </source>
</evidence>
<sequence>MDKYKRSEMHAGSIRDSKFFTMATKYCLDLFWGRYGGDWEATYMRWSSTLGIPDLDKNAWADSCPKDPGYDELGNYMTYNTPVCFAALGHFTVEQAQRAHYLASEYNPIMYAWGQYYYYLAHHQVDADSAPQQQQQSVHVKSLLSPEGANDISCRETANSACGCKEAWQYKGKSYSFCDIIKSDDVILRCEVANPWTCPECSALPKGQQCILTCTDQVPSQCKVRHLKVTSSLPCDIGAAVAGYEVSYYVLKVSAVATGMPSWAVPTWAVPTGQCPLGTTVMGRRRLAQRWAQRWAQRLWGADGWHNGGHNGYGAPTVVTTVGTTVGTTVMGRRWLAQRRICLGVAELKTHSLYIPDFILIEASGLQYWEKRAQCNSDAMPIQIKLFTSVLRPTLAFLLVTTLPANGQYDKAVTQQDGSTIGLSSSGALLPYLTTSILYTYASQPRMCSTSLVENLYELSQGLYGTSTLQVPGQPQATAAWPDLTALSEADFTAAVRDALLLRGSGGAQLADAAATVSGPCGLSITDFAGLVPRISSALKQLHADLVELQSIAQQRLTFSQRLRPRSFFAATARTRRRVNGEARSLLGHNDRHLAAGKKDMETAEAALRRSLQASASNRIYSMPPDDFTIQPPSSTPKVLVGMVFHILQYTGSDGAIGPPKYTLAPQYVERALRLVNYMAAPTNFSFFAQEVRTDAEKYPYLLLKTRKSWLSIVLANCNGKGCLRSSDFVNRTVSDFPRSINIYVGSDSTAPIHRIMGYSYYPLSDLQPDNGYMFIAWDQLSVDGANSPAAYNDGAVTILHEAFHALGLWHTFSDASPGCTDGDLISDTPTVKRNIFMTDFRGKAASYCLDLFWGRYGGDWEATYMRWSSTLGIPDLDKNAWADSCPNDPGYDELGNYMTYNTPVCFAALGHFTVGQMQYAHEMTYNFNPVMYAWGQYYAAHAAAEQQQQQQPPPPSEAPRHPCQVRGGRSPILLCLRHQQHHHMPLDLPRYICACVRVIRDNMKGAASTLL</sequence>
<dbReference type="GO" id="GO:0008237">
    <property type="term" value="F:metallopeptidase activity"/>
    <property type="evidence" value="ECO:0007669"/>
    <property type="project" value="InterPro"/>
</dbReference>
<dbReference type="InParanoid" id="D8UAQ5"/>
<feature type="region of interest" description="Disordered" evidence="2">
    <location>
        <begin position="945"/>
        <end position="964"/>
    </location>
</feature>
<dbReference type="GeneID" id="9614552"/>
<dbReference type="AlphaFoldDB" id="D8UAQ5"/>
<organism evidence="4">
    <name type="scientific">Volvox carteri f. nagariensis</name>
    <dbReference type="NCBI Taxonomy" id="3068"/>
    <lineage>
        <taxon>Eukaryota</taxon>
        <taxon>Viridiplantae</taxon>
        <taxon>Chlorophyta</taxon>
        <taxon>core chlorophytes</taxon>
        <taxon>Chlorophyceae</taxon>
        <taxon>CS clade</taxon>
        <taxon>Chlamydomonadales</taxon>
        <taxon>Volvocaceae</taxon>
        <taxon>Volvox</taxon>
    </lineage>
</organism>
<dbReference type="Gene3D" id="3.40.390.10">
    <property type="entry name" value="Collagenase (Catalytic Domain)"/>
    <property type="match status" value="2"/>
</dbReference>
<accession>D8UAQ5</accession>
<comment type="similarity">
    <text evidence="1">Belongs to the peptidase M43B family.</text>
</comment>
<dbReference type="EMBL" id="GL378375">
    <property type="protein sequence ID" value="EFJ43196.1"/>
    <property type="molecule type" value="Genomic_DNA"/>
</dbReference>
<dbReference type="KEGG" id="vcn:VOLCADRAFT_106937"/>
<reference evidence="3 4" key="1">
    <citation type="journal article" date="2010" name="Science">
        <title>Genomic analysis of organismal complexity in the multicellular green alga Volvox carteri.</title>
        <authorList>
            <person name="Prochnik S.E."/>
            <person name="Umen J."/>
            <person name="Nedelcu A.M."/>
            <person name="Hallmann A."/>
            <person name="Miller S.M."/>
            <person name="Nishii I."/>
            <person name="Ferris P."/>
            <person name="Kuo A."/>
            <person name="Mitros T."/>
            <person name="Fritz-Laylin L.K."/>
            <person name="Hellsten U."/>
            <person name="Chapman J."/>
            <person name="Simakov O."/>
            <person name="Rensing S.A."/>
            <person name="Terry A."/>
            <person name="Pangilinan J."/>
            <person name="Kapitonov V."/>
            <person name="Jurka J."/>
            <person name="Salamov A."/>
            <person name="Shapiro H."/>
            <person name="Schmutz J."/>
            <person name="Grimwood J."/>
            <person name="Lindquist E."/>
            <person name="Lucas S."/>
            <person name="Grigoriev I.V."/>
            <person name="Schmitt R."/>
            <person name="Kirk D."/>
            <person name="Rokhsar D.S."/>
        </authorList>
    </citation>
    <scope>NUCLEOTIDE SEQUENCE [LARGE SCALE GENOMIC DNA]</scope>
    <source>
        <strain evidence="4">f. Nagariensis / Eve</strain>
    </source>
</reference>
<name>D8UAQ5_VOLCA</name>
<dbReference type="SUPFAM" id="SSF55486">
    <property type="entry name" value="Metalloproteases ('zincins'), catalytic domain"/>
    <property type="match status" value="1"/>
</dbReference>
<dbReference type="RefSeq" id="XP_002955771.1">
    <property type="nucleotide sequence ID" value="XM_002955725.1"/>
</dbReference>
<dbReference type="PANTHER" id="PTHR47466">
    <property type="match status" value="1"/>
</dbReference>
<proteinExistence type="inferred from homology"/>
<dbReference type="eggNOG" id="ENOG502QTAC">
    <property type="taxonomic scope" value="Eukaryota"/>
</dbReference>
<protein>
    <submittedName>
        <fullName evidence="3">Uncharacterized protein</fullName>
    </submittedName>
</protein>
<dbReference type="Proteomes" id="UP000001058">
    <property type="component" value="Unassembled WGS sequence"/>
</dbReference>
<dbReference type="InterPro" id="IPR024079">
    <property type="entry name" value="MetalloPept_cat_dom_sf"/>
</dbReference>
<dbReference type="OrthoDB" id="540960at2759"/>
<dbReference type="PANTHER" id="PTHR47466:SF1">
    <property type="entry name" value="METALLOPROTEASE MEP1 (AFU_ORTHOLOGUE AFUA_1G07730)-RELATED"/>
    <property type="match status" value="1"/>
</dbReference>
<evidence type="ECO:0000313" key="3">
    <source>
        <dbReference type="EMBL" id="EFJ43196.1"/>
    </source>
</evidence>